<dbReference type="InterPro" id="IPR038195">
    <property type="entry name" value="Apo_CIII_sf"/>
</dbReference>
<keyword evidence="4" id="KW-0813">Transport</keyword>
<dbReference type="InParanoid" id="A0A5F8G221"/>
<keyword evidence="5" id="KW-0162">Chylomicron</keyword>
<evidence type="ECO:0000256" key="2">
    <source>
        <dbReference type="ARBA" id="ARBA00011008"/>
    </source>
</evidence>
<dbReference type="GO" id="GO:0005543">
    <property type="term" value="F:phospholipid binding"/>
    <property type="evidence" value="ECO:0000318"/>
    <property type="project" value="GO_Central"/>
</dbReference>
<dbReference type="OMA" id="YWSTFKG"/>
<reference evidence="16" key="3">
    <citation type="submission" date="2025-09" db="UniProtKB">
        <authorList>
            <consortium name="Ensembl"/>
        </authorList>
    </citation>
    <scope>IDENTIFICATION</scope>
</reference>
<dbReference type="PANTHER" id="PTHR14225">
    <property type="entry name" value="APOLIPOPROTEIN C-III"/>
    <property type="match status" value="1"/>
</dbReference>
<dbReference type="GO" id="GO:0010989">
    <property type="term" value="P:negative regulation of low-density lipoprotein particle clearance"/>
    <property type="evidence" value="ECO:0000318"/>
    <property type="project" value="GO_Central"/>
</dbReference>
<dbReference type="GO" id="GO:0070653">
    <property type="term" value="F:high-density lipoprotein particle receptor binding"/>
    <property type="evidence" value="ECO:0000318"/>
    <property type="project" value="GO_Central"/>
</dbReference>
<keyword evidence="7 15" id="KW-0732">Signal</keyword>
<feature type="signal peptide" evidence="15">
    <location>
        <begin position="1"/>
        <end position="20"/>
    </location>
</feature>
<dbReference type="PANTHER" id="PTHR14225:SF0">
    <property type="entry name" value="APOLIPOPROTEIN C-III"/>
    <property type="match status" value="1"/>
</dbReference>
<dbReference type="GO" id="GO:0070328">
    <property type="term" value="P:triglyceride homeostasis"/>
    <property type="evidence" value="ECO:0000318"/>
    <property type="project" value="GO_Central"/>
</dbReference>
<keyword evidence="11" id="KW-0850">VLDL</keyword>
<dbReference type="Bgee" id="ENSMODG00000046429">
    <property type="expression patterns" value="Expressed in liver and 15 other cell types or tissues"/>
</dbReference>
<proteinExistence type="inferred from homology"/>
<feature type="coiled-coil region" evidence="14">
    <location>
        <begin position="28"/>
        <end position="55"/>
    </location>
</feature>
<keyword evidence="10" id="KW-0443">Lipid metabolism</keyword>
<dbReference type="GO" id="GO:0010987">
    <property type="term" value="P:negative regulation of high-density lipoprotein particle clearance"/>
    <property type="evidence" value="ECO:0000318"/>
    <property type="project" value="GO_Central"/>
</dbReference>
<keyword evidence="8" id="KW-0442">Lipid degradation</keyword>
<organism evidence="16 17">
    <name type="scientific">Monodelphis domestica</name>
    <name type="common">Gray short-tailed opossum</name>
    <dbReference type="NCBI Taxonomy" id="13616"/>
    <lineage>
        <taxon>Eukaryota</taxon>
        <taxon>Metazoa</taxon>
        <taxon>Chordata</taxon>
        <taxon>Craniata</taxon>
        <taxon>Vertebrata</taxon>
        <taxon>Euteleostomi</taxon>
        <taxon>Mammalia</taxon>
        <taxon>Metatheria</taxon>
        <taxon>Didelphimorphia</taxon>
        <taxon>Didelphidae</taxon>
        <taxon>Monodelphis</taxon>
    </lineage>
</organism>
<evidence type="ECO:0000256" key="7">
    <source>
        <dbReference type="ARBA" id="ARBA00022729"/>
    </source>
</evidence>
<evidence type="ECO:0000256" key="4">
    <source>
        <dbReference type="ARBA" id="ARBA00022448"/>
    </source>
</evidence>
<evidence type="ECO:0000256" key="13">
    <source>
        <dbReference type="ARBA" id="ARBA00045699"/>
    </source>
</evidence>
<comment type="similarity">
    <text evidence="2">Belongs to the apolipoprotein C3 family.</text>
</comment>
<dbReference type="GeneTree" id="ENSGT00390000015395"/>
<dbReference type="FunCoup" id="A0A5F8G221">
    <property type="interactions" value="22"/>
</dbReference>
<dbReference type="GO" id="GO:0055102">
    <property type="term" value="F:lipase inhibitor activity"/>
    <property type="evidence" value="ECO:0000318"/>
    <property type="project" value="GO_Central"/>
</dbReference>
<dbReference type="GO" id="GO:0034363">
    <property type="term" value="C:intermediate-density lipoprotein particle"/>
    <property type="evidence" value="ECO:0000318"/>
    <property type="project" value="GO_Central"/>
</dbReference>
<dbReference type="AlphaFoldDB" id="A0A5F8G221"/>
<comment type="function">
    <text evidence="13">Component of triglyceride-rich very low density lipoproteins (VLDL) and high density lipoproteins (HDL) in plasma. Plays a multifaceted role in triglyceride homeostasis. Intracellularly, promotes hepatic very low density lipoprotein 1 (VLDL1) assembly and secretion; extracellularly, attenuates hydrolysis and clearance of triglyceride-rich lipoproteins (TRLs). Impairs the lipolysis of TRLs by inhibiting lipoprotein lipase and the hepatic uptake of TRLs by remnant receptors. Formed of several curved helices connected via semiflexible hinges, so that it can wrap tightly around the curved micelle surface and easily adapt to the different diameters of its natural binding partners.</text>
</comment>
<keyword evidence="17" id="KW-1185">Reference proteome</keyword>
<dbReference type="STRING" id="13616.ENSMODP00000041494"/>
<dbReference type="GO" id="GO:0042627">
    <property type="term" value="C:chylomicron"/>
    <property type="evidence" value="ECO:0000318"/>
    <property type="project" value="GO_Central"/>
</dbReference>
<keyword evidence="6" id="KW-0964">Secreted</keyword>
<evidence type="ECO:0000313" key="17">
    <source>
        <dbReference type="Proteomes" id="UP000002280"/>
    </source>
</evidence>
<dbReference type="GO" id="GO:0006869">
    <property type="term" value="P:lipid transport"/>
    <property type="evidence" value="ECO:0007669"/>
    <property type="project" value="UniProtKB-KW"/>
</dbReference>
<sequence>MQPRVFLVAVFLTLLVYANTQVTEETLLNRVQDYMQQAARQAQEALNNVQEYDVTKQAKDWVTDGISSLHDYWSTWTGKFSGLWEKAEEPVADVPPVDVA</sequence>
<dbReference type="GO" id="GO:0042632">
    <property type="term" value="P:cholesterol homeostasis"/>
    <property type="evidence" value="ECO:0000318"/>
    <property type="project" value="GO_Central"/>
</dbReference>
<evidence type="ECO:0000256" key="10">
    <source>
        <dbReference type="ARBA" id="ARBA00023098"/>
    </source>
</evidence>
<feature type="chain" id="PRO_5023930892" description="Apolipoprotein C-III" evidence="15">
    <location>
        <begin position="21"/>
        <end position="100"/>
    </location>
</feature>
<dbReference type="GO" id="GO:0042157">
    <property type="term" value="P:lipoprotein metabolic process"/>
    <property type="evidence" value="ECO:0007669"/>
    <property type="project" value="InterPro"/>
</dbReference>
<keyword evidence="14" id="KW-0175">Coiled coil</keyword>
<evidence type="ECO:0000256" key="11">
    <source>
        <dbReference type="ARBA" id="ARBA00023313"/>
    </source>
</evidence>
<dbReference type="GO" id="GO:0034361">
    <property type="term" value="C:very-low-density lipoprotein particle"/>
    <property type="evidence" value="ECO:0000318"/>
    <property type="project" value="GO_Central"/>
</dbReference>
<dbReference type="Gene3D" id="6.10.90.10">
    <property type="entry name" value="Apolipoprotein CIII"/>
    <property type="match status" value="1"/>
</dbReference>
<keyword evidence="9" id="KW-0445">Lipid transport</keyword>
<evidence type="ECO:0000256" key="9">
    <source>
        <dbReference type="ARBA" id="ARBA00023055"/>
    </source>
</evidence>
<evidence type="ECO:0000256" key="15">
    <source>
        <dbReference type="SAM" id="SignalP"/>
    </source>
</evidence>
<dbReference type="InterPro" id="IPR008403">
    <property type="entry name" value="Apo-CIII"/>
</dbReference>
<dbReference type="Pfam" id="PF05778">
    <property type="entry name" value="Apo-CIII"/>
    <property type="match status" value="1"/>
</dbReference>
<evidence type="ECO:0000256" key="3">
    <source>
        <dbReference type="ARBA" id="ARBA00015570"/>
    </source>
</evidence>
<name>A0A5F8G221_MONDO</name>
<evidence type="ECO:0000256" key="5">
    <source>
        <dbReference type="ARBA" id="ARBA00022513"/>
    </source>
</evidence>
<evidence type="ECO:0000256" key="14">
    <source>
        <dbReference type="SAM" id="Coils"/>
    </source>
</evidence>
<protein>
    <recommendedName>
        <fullName evidence="3">Apolipoprotein C-III</fullName>
    </recommendedName>
    <alternativeName>
        <fullName evidence="12">Apolipoprotein C3</fullName>
    </alternativeName>
</protein>
<dbReference type="GO" id="GO:0019433">
    <property type="term" value="P:triglyceride catabolic process"/>
    <property type="evidence" value="ECO:0000318"/>
    <property type="project" value="GO_Central"/>
</dbReference>
<dbReference type="GO" id="GO:0010897">
    <property type="term" value="P:negative regulation of triglyceride catabolic process"/>
    <property type="evidence" value="ECO:0000318"/>
    <property type="project" value="GO_Central"/>
</dbReference>
<accession>A0A5F8G221</accession>
<evidence type="ECO:0000256" key="12">
    <source>
        <dbReference type="ARBA" id="ARBA00031173"/>
    </source>
</evidence>
<reference evidence="16 17" key="1">
    <citation type="journal article" date="2007" name="Nature">
        <title>Genome of the marsupial Monodelphis domestica reveals innovation in non-coding sequences.</title>
        <authorList>
            <person name="Mikkelsen T.S."/>
            <person name="Wakefield M.J."/>
            <person name="Aken B."/>
            <person name="Amemiya C.T."/>
            <person name="Chang J.L."/>
            <person name="Duke S."/>
            <person name="Garber M."/>
            <person name="Gentles A.J."/>
            <person name="Goodstadt L."/>
            <person name="Heger A."/>
            <person name="Jurka J."/>
            <person name="Kamal M."/>
            <person name="Mauceli E."/>
            <person name="Searle S.M."/>
            <person name="Sharpe T."/>
            <person name="Baker M.L."/>
            <person name="Batzer M.A."/>
            <person name="Benos P.V."/>
            <person name="Belov K."/>
            <person name="Clamp M."/>
            <person name="Cook A."/>
            <person name="Cuff J."/>
            <person name="Das R."/>
            <person name="Davidow L."/>
            <person name="Deakin J.E."/>
            <person name="Fazzari M.J."/>
            <person name="Glass J.L."/>
            <person name="Grabherr M."/>
            <person name="Greally J.M."/>
            <person name="Gu W."/>
            <person name="Hore T.A."/>
            <person name="Huttley G.A."/>
            <person name="Kleber M."/>
            <person name="Jirtle R.L."/>
            <person name="Koina E."/>
            <person name="Lee J.T."/>
            <person name="Mahony S."/>
            <person name="Marra M.A."/>
            <person name="Miller R.D."/>
            <person name="Nicholls R.D."/>
            <person name="Oda M."/>
            <person name="Papenfuss A.T."/>
            <person name="Parra Z.E."/>
            <person name="Pollock D.D."/>
            <person name="Ray D.A."/>
            <person name="Schein J.E."/>
            <person name="Speed T.P."/>
            <person name="Thompson K."/>
            <person name="VandeBerg J.L."/>
            <person name="Wade C.M."/>
            <person name="Walker J.A."/>
            <person name="Waters P.D."/>
            <person name="Webber C."/>
            <person name="Weidman J.R."/>
            <person name="Xie X."/>
            <person name="Zody M.C."/>
            <person name="Baldwin J."/>
            <person name="Abdouelleil A."/>
            <person name="Abdulkadir J."/>
            <person name="Abebe A."/>
            <person name="Abera B."/>
            <person name="Abreu J."/>
            <person name="Acer S.C."/>
            <person name="Aftuck L."/>
            <person name="Alexander A."/>
            <person name="An P."/>
            <person name="Anderson E."/>
            <person name="Anderson S."/>
            <person name="Arachi H."/>
            <person name="Azer M."/>
            <person name="Bachantsang P."/>
            <person name="Barry A."/>
            <person name="Bayul T."/>
            <person name="Berlin A."/>
            <person name="Bessette D."/>
            <person name="Bloom T."/>
            <person name="Bloom T."/>
            <person name="Boguslavskiy L."/>
            <person name="Bonnet C."/>
            <person name="Boukhgalter B."/>
            <person name="Bourzgui I."/>
            <person name="Brown A."/>
            <person name="Cahill P."/>
            <person name="Channer S."/>
            <person name="Cheshatsang Y."/>
            <person name="Chuda L."/>
            <person name="Citroen M."/>
            <person name="Collymore A."/>
            <person name="Cooke P."/>
            <person name="Costello M."/>
            <person name="D'Aco K."/>
            <person name="Daza R."/>
            <person name="De Haan G."/>
            <person name="DeGray S."/>
            <person name="DeMaso C."/>
            <person name="Dhargay N."/>
            <person name="Dooley K."/>
            <person name="Dooley E."/>
            <person name="Doricent M."/>
            <person name="Dorje P."/>
            <person name="Dorjee K."/>
            <person name="Dupes A."/>
            <person name="Elong R."/>
            <person name="Falk J."/>
            <person name="Farina A."/>
            <person name="Faro S."/>
            <person name="Ferguson D."/>
            <person name="Fisher S."/>
            <person name="Foley C.D."/>
            <person name="Franke A."/>
            <person name="Friedrich D."/>
            <person name="Gadbois L."/>
            <person name="Gearin G."/>
            <person name="Gearin C.R."/>
            <person name="Giannoukos G."/>
            <person name="Goode T."/>
            <person name="Graham J."/>
            <person name="Grandbois E."/>
            <person name="Grewal S."/>
            <person name="Gyaltsen K."/>
            <person name="Hafez N."/>
            <person name="Hagos B."/>
            <person name="Hall J."/>
            <person name="Henson C."/>
            <person name="Hollinger A."/>
            <person name="Honan T."/>
            <person name="Huard M.D."/>
            <person name="Hughes L."/>
            <person name="Hurhula B."/>
            <person name="Husby M.E."/>
            <person name="Kamat A."/>
            <person name="Kanga B."/>
            <person name="Kashin S."/>
            <person name="Khazanovich D."/>
            <person name="Kisner P."/>
            <person name="Lance K."/>
            <person name="Lara M."/>
            <person name="Lee W."/>
            <person name="Lennon N."/>
            <person name="Letendre F."/>
            <person name="LeVine R."/>
            <person name="Lipovsky A."/>
            <person name="Liu X."/>
            <person name="Liu J."/>
            <person name="Liu S."/>
            <person name="Lokyitsang T."/>
            <person name="Lokyitsang Y."/>
            <person name="Lubonja R."/>
            <person name="Lui A."/>
            <person name="MacDonald P."/>
            <person name="Magnisalis V."/>
            <person name="Maru K."/>
            <person name="Matthews C."/>
            <person name="McCusker W."/>
            <person name="McDonough S."/>
            <person name="Mehta T."/>
            <person name="Meldrim J."/>
            <person name="Meneus L."/>
            <person name="Mihai O."/>
            <person name="Mihalev A."/>
            <person name="Mihova T."/>
            <person name="Mittelman R."/>
            <person name="Mlenga V."/>
            <person name="Montmayeur A."/>
            <person name="Mulrain L."/>
            <person name="Navidi A."/>
            <person name="Naylor J."/>
            <person name="Negash T."/>
            <person name="Nguyen T."/>
            <person name="Nguyen N."/>
            <person name="Nicol R."/>
            <person name="Norbu C."/>
            <person name="Norbu N."/>
            <person name="Novod N."/>
            <person name="O'Neill B."/>
            <person name="Osman S."/>
            <person name="Markiewicz E."/>
            <person name="Oyono O.L."/>
            <person name="Patti C."/>
            <person name="Phunkhang P."/>
            <person name="Pierre F."/>
            <person name="Priest M."/>
            <person name="Raghuraman S."/>
            <person name="Rege F."/>
            <person name="Reyes R."/>
            <person name="Rise C."/>
            <person name="Rogov P."/>
            <person name="Ross K."/>
            <person name="Ryan E."/>
            <person name="Settipalli S."/>
            <person name="Shea T."/>
            <person name="Sherpa N."/>
            <person name="Shi L."/>
            <person name="Shih D."/>
            <person name="Sparrow T."/>
            <person name="Spaulding J."/>
            <person name="Stalker J."/>
            <person name="Stange-Thomann N."/>
            <person name="Stavropoulos S."/>
            <person name="Stone C."/>
            <person name="Strader C."/>
            <person name="Tesfaye S."/>
            <person name="Thomson T."/>
            <person name="Thoulutsang Y."/>
            <person name="Thoulutsang D."/>
            <person name="Topham K."/>
            <person name="Topping I."/>
            <person name="Tsamla T."/>
            <person name="Vassiliev H."/>
            <person name="Vo A."/>
            <person name="Wangchuk T."/>
            <person name="Wangdi T."/>
            <person name="Weiand M."/>
            <person name="Wilkinson J."/>
            <person name="Wilson A."/>
            <person name="Yadav S."/>
            <person name="Young G."/>
            <person name="Yu Q."/>
            <person name="Zembek L."/>
            <person name="Zhong D."/>
            <person name="Zimmer A."/>
            <person name="Zwirko Z."/>
            <person name="Jaffe D.B."/>
            <person name="Alvarez P."/>
            <person name="Brockman W."/>
            <person name="Butler J."/>
            <person name="Chin C."/>
            <person name="Gnerre S."/>
            <person name="MacCallum I."/>
            <person name="Graves J.A."/>
            <person name="Ponting C.P."/>
            <person name="Breen M."/>
            <person name="Samollow P.B."/>
            <person name="Lander E.S."/>
            <person name="Lindblad-Toh K."/>
        </authorList>
    </citation>
    <scope>NUCLEOTIDE SEQUENCE [LARGE SCALE GENOMIC DNA]</scope>
</reference>
<dbReference type="GO" id="GO:0034366">
    <property type="term" value="C:spherical high-density lipoprotein particle"/>
    <property type="evidence" value="ECO:0000318"/>
    <property type="project" value="GO_Central"/>
</dbReference>
<dbReference type="Ensembl" id="ENSMODT00000053332.1">
    <property type="protein sequence ID" value="ENSMODP00000041494.1"/>
    <property type="gene ID" value="ENSMODG00000046429.1"/>
</dbReference>
<reference evidence="16" key="2">
    <citation type="submission" date="2025-08" db="UniProtKB">
        <authorList>
            <consortium name="Ensembl"/>
        </authorList>
    </citation>
    <scope>IDENTIFICATION</scope>
</reference>
<evidence type="ECO:0000256" key="6">
    <source>
        <dbReference type="ARBA" id="ARBA00022525"/>
    </source>
</evidence>
<comment type="subcellular location">
    <subcellularLocation>
        <location evidence="1">Secreted</location>
    </subcellularLocation>
</comment>
<dbReference type="GO" id="GO:0010916">
    <property type="term" value="P:negative regulation of very-low-density lipoprotein particle clearance"/>
    <property type="evidence" value="ECO:0000318"/>
    <property type="project" value="GO_Central"/>
</dbReference>
<evidence type="ECO:0000256" key="1">
    <source>
        <dbReference type="ARBA" id="ARBA00004613"/>
    </source>
</evidence>
<evidence type="ECO:0000256" key="8">
    <source>
        <dbReference type="ARBA" id="ARBA00022963"/>
    </source>
</evidence>
<dbReference type="Proteomes" id="UP000002280">
    <property type="component" value="Chromosome 4"/>
</dbReference>
<evidence type="ECO:0000313" key="16">
    <source>
        <dbReference type="Ensembl" id="ENSMODP00000041494.1"/>
    </source>
</evidence>